<evidence type="ECO:0000313" key="7">
    <source>
        <dbReference type="EMBL" id="ABB40452.1"/>
    </source>
</evidence>
<dbReference type="GO" id="GO:0055085">
    <property type="term" value="P:transmembrane transport"/>
    <property type="evidence" value="ECO:0007669"/>
    <property type="project" value="InterPro"/>
</dbReference>
<dbReference type="Proteomes" id="UP000002710">
    <property type="component" value="Chromosome"/>
</dbReference>
<feature type="transmembrane region" description="Helical" evidence="5">
    <location>
        <begin position="242"/>
        <end position="264"/>
    </location>
</feature>
<dbReference type="PANTHER" id="PTHR43879:SF1">
    <property type="entry name" value="GLUCOSE IMPORT SYSTEM PERMEASE PROTEIN GLCU"/>
    <property type="match status" value="1"/>
</dbReference>
<dbReference type="AlphaFoldDB" id="Q30V44"/>
<feature type="transmembrane region" description="Helical" evidence="5">
    <location>
        <begin position="73"/>
        <end position="93"/>
    </location>
</feature>
<accession>Q30V44</accession>
<dbReference type="SUPFAM" id="SSF161098">
    <property type="entry name" value="MetI-like"/>
    <property type="match status" value="1"/>
</dbReference>
<name>Q30V44_OLEA2</name>
<keyword evidence="8" id="KW-1185">Reference proteome</keyword>
<feature type="domain" description="ABC transmembrane type-1" evidence="6">
    <location>
        <begin position="69"/>
        <end position="259"/>
    </location>
</feature>
<dbReference type="EMBL" id="CP000112">
    <property type="protein sequence ID" value="ABB40452.1"/>
    <property type="molecule type" value="Genomic_DNA"/>
</dbReference>
<keyword evidence="2 5" id="KW-0812">Transmembrane</keyword>
<feature type="transmembrane region" description="Helical" evidence="5">
    <location>
        <begin position="105"/>
        <end position="128"/>
    </location>
</feature>
<dbReference type="PANTHER" id="PTHR43879">
    <property type="entry name" value="ABC TRANSPORTER PERMEASE PROTEIN"/>
    <property type="match status" value="1"/>
</dbReference>
<dbReference type="STRING" id="207559.Dde_3659"/>
<dbReference type="InterPro" id="IPR035906">
    <property type="entry name" value="MetI-like_sf"/>
</dbReference>
<sequence length="274" mass="30170">MHRTFSPARVLLYAVLFLLAAVYITPAYMALITALKHPAEISLTTAWELPATANWSSFAEAARKLGPNFMNSIILTVCATIGSTVLGSLNGYVFSKWKFKGSEVVFTLFLFGMFIPYQIILIPLFQLLRDMNLYGGLPGLILAHVVYGLPITTLIFRNFYSQIPTTLVESAQLDGAGFFSIYRHIIFPLSIPGFVVTSLWQCTQVWNEFLWGICLTKHTSAPMTVGLAQLAGGQAVSWNLPMAGSAIAALPVLMMYILLGRYFIRGLLAGSVKE</sequence>
<evidence type="ECO:0000259" key="6">
    <source>
        <dbReference type="PROSITE" id="PS50928"/>
    </source>
</evidence>
<evidence type="ECO:0000256" key="5">
    <source>
        <dbReference type="RuleBase" id="RU363032"/>
    </source>
</evidence>
<dbReference type="Gene3D" id="1.10.3720.10">
    <property type="entry name" value="MetI-like"/>
    <property type="match status" value="1"/>
</dbReference>
<feature type="transmembrane region" description="Helical" evidence="5">
    <location>
        <begin position="140"/>
        <end position="160"/>
    </location>
</feature>
<evidence type="ECO:0000256" key="4">
    <source>
        <dbReference type="ARBA" id="ARBA00023136"/>
    </source>
</evidence>
<keyword evidence="4 5" id="KW-0472">Membrane</keyword>
<evidence type="ECO:0000256" key="2">
    <source>
        <dbReference type="ARBA" id="ARBA00022692"/>
    </source>
</evidence>
<evidence type="ECO:0000256" key="3">
    <source>
        <dbReference type="ARBA" id="ARBA00022989"/>
    </source>
</evidence>
<organism evidence="7 8">
    <name type="scientific">Oleidesulfovibrio alaskensis (strain ATCC BAA-1058 / DSM 17464 / G20)</name>
    <name type="common">Desulfovibrio alaskensis</name>
    <dbReference type="NCBI Taxonomy" id="207559"/>
    <lineage>
        <taxon>Bacteria</taxon>
        <taxon>Pseudomonadati</taxon>
        <taxon>Thermodesulfobacteriota</taxon>
        <taxon>Desulfovibrionia</taxon>
        <taxon>Desulfovibrionales</taxon>
        <taxon>Desulfovibrionaceae</taxon>
        <taxon>Oleidesulfovibrio</taxon>
    </lineage>
</organism>
<dbReference type="Pfam" id="PF00528">
    <property type="entry name" value="BPD_transp_1"/>
    <property type="match status" value="1"/>
</dbReference>
<reference evidence="7 8" key="1">
    <citation type="journal article" date="2011" name="J. Bacteriol.">
        <title>Complete genome sequence and updated annotation of Desulfovibrio alaskensis G20.</title>
        <authorList>
            <person name="Hauser L.J."/>
            <person name="Land M.L."/>
            <person name="Brown S.D."/>
            <person name="Larimer F."/>
            <person name="Keller K.L."/>
            <person name="Rapp-Giles B.J."/>
            <person name="Price M.N."/>
            <person name="Lin M."/>
            <person name="Bruce D.C."/>
            <person name="Detter J.C."/>
            <person name="Tapia R."/>
            <person name="Han C.S."/>
            <person name="Goodwin L.A."/>
            <person name="Cheng J.F."/>
            <person name="Pitluck S."/>
            <person name="Copeland A."/>
            <person name="Lucas S."/>
            <person name="Nolan M."/>
            <person name="Lapidus A.L."/>
            <person name="Palumbo A.V."/>
            <person name="Wall J.D."/>
        </authorList>
    </citation>
    <scope>NUCLEOTIDE SEQUENCE [LARGE SCALE GENOMIC DNA]</scope>
    <source>
        <strain evidence="8">ATCC BAA 1058 / DSM 17464 / G20</strain>
    </source>
</reference>
<keyword evidence="5" id="KW-0813">Transport</keyword>
<keyword evidence="3 5" id="KW-1133">Transmembrane helix</keyword>
<gene>
    <name evidence="7" type="ordered locus">Dde_3659</name>
</gene>
<protein>
    <submittedName>
        <fullName evidence="7">ABC-type transporter, integral membrane subunit</fullName>
    </submittedName>
</protein>
<evidence type="ECO:0000256" key="1">
    <source>
        <dbReference type="ARBA" id="ARBA00004651"/>
    </source>
</evidence>
<dbReference type="CDD" id="cd06261">
    <property type="entry name" value="TM_PBP2"/>
    <property type="match status" value="1"/>
</dbReference>
<dbReference type="KEGG" id="dde:Dde_3659"/>
<dbReference type="eggNOG" id="COG0395">
    <property type="taxonomic scope" value="Bacteria"/>
</dbReference>
<feature type="transmembrane region" description="Helical" evidence="5">
    <location>
        <begin position="181"/>
        <end position="200"/>
    </location>
</feature>
<dbReference type="InterPro" id="IPR000515">
    <property type="entry name" value="MetI-like"/>
</dbReference>
<comment type="subcellular location">
    <subcellularLocation>
        <location evidence="1 5">Cell membrane</location>
        <topology evidence="1 5">Multi-pass membrane protein</topology>
    </subcellularLocation>
</comment>
<dbReference type="RefSeq" id="WP_011369326.1">
    <property type="nucleotide sequence ID" value="NC_007519.1"/>
</dbReference>
<dbReference type="GO" id="GO:0005886">
    <property type="term" value="C:plasma membrane"/>
    <property type="evidence" value="ECO:0007669"/>
    <property type="project" value="UniProtKB-SubCell"/>
</dbReference>
<proteinExistence type="inferred from homology"/>
<dbReference type="PROSITE" id="PS50928">
    <property type="entry name" value="ABC_TM1"/>
    <property type="match status" value="1"/>
</dbReference>
<evidence type="ECO:0000313" key="8">
    <source>
        <dbReference type="Proteomes" id="UP000002710"/>
    </source>
</evidence>
<comment type="similarity">
    <text evidence="5">Belongs to the binding-protein-dependent transport system permease family.</text>
</comment>
<dbReference type="HOGENOM" id="CLU_016047_1_2_7"/>